<dbReference type="Proteomes" id="UP000649617">
    <property type="component" value="Unassembled WGS sequence"/>
</dbReference>
<gene>
    <name evidence="1" type="ORF">SPIL2461_LOCUS8940</name>
</gene>
<dbReference type="EMBL" id="CAJNIZ010015016">
    <property type="protein sequence ID" value="CAE7368676.1"/>
    <property type="molecule type" value="Genomic_DNA"/>
</dbReference>
<sequence length="1053" mass="118414">MGKRCFLGEKQQGKEPKKPRKLHCHLGSQQCVNCYWMKHGSALQASCVLPDSDVSWLQAYESSDGLRVGCIACYKYCSEADANDLPSIASSPLAWFPVASLTGTLKNLKRHSACPGHQKAVAAFWDIPLEKPEIPEDAAPSKEQWASIWRSFRSKRYMDQESSELILREKGRRMQYCLAEALRVRHRQLLREAQCLTLSLDEAKTRLLVRFACVGKRLQVHRGVLGMHRSKATGHKSVMESLDHILRNSCTYLHGHPPPTGKTEPTFHEDLYEHLRSITRVWNSDAGPDEMLAAKEVQKIPLSKDDLSPLLPNIILVNRDKAHASRRVARRPWTAAEDLSQIFQTFSQWFSAVEHSSMLQGWYEEFQAQQQDEQKVTVQKSLAYAAHRFDSASRPFAVCLLTLPSCLLTAIKAVNERRGTAQAERARAFLEFVSGVEGAERLVLAGMLADASDEALLLIRAMDREACDTSLMHHEVQQFLRRTKWLFVDEQCVNVGFTQYMMEAIKTQHVWFEMNHPCTIGLRNGLSAAALRRCLQKMASWVGVSAKVVATEFPSFDLMGSFRALALPDSAGNDNSREQHCRGLAQQHAEEGHCLLDIARLCQSLDLDAGACLEEFTRLVGIAQEQRRSRQCGNFEAWSHAVEATKRSRVNYPVENLLPLLEAYGAFSCSSSGVEQNFSVRQWLVPKQRGVSNQHELDHLQIVVADVSDEQAVFKAASVIWVQLYGKPRQTGRRLRGYFKVANPEQQSVQKPLKTWLKNRREEVSAMIAGAKAETLDPADVADEARVKAGHEWLAKHDRECARQEDLLYGKALEAASKNQLLAHELSEDIRANAALLEEAENHNRAARDRLEDRMQARLARPEFNPYGKTVHCEHGLFQDADFNRLLLQHHMRAPHGDAPVDVFVVSDLAHPCPALACLAGMHGSLLASPQFFRSGGSVGSAIAYTKALQTKRFLFVSNDFRGNHPDTFALLRRVMQGAACNWKFLDTLADWLRNQVQRPKQAPTYWALLSEAEKAEHHALSNHKYALTHDMFLSLVCHVDHARSALGIGISS</sequence>
<organism evidence="1 2">
    <name type="scientific">Symbiodinium pilosum</name>
    <name type="common">Dinoflagellate</name>
    <dbReference type="NCBI Taxonomy" id="2952"/>
    <lineage>
        <taxon>Eukaryota</taxon>
        <taxon>Sar</taxon>
        <taxon>Alveolata</taxon>
        <taxon>Dinophyceae</taxon>
        <taxon>Suessiales</taxon>
        <taxon>Symbiodiniaceae</taxon>
        <taxon>Symbiodinium</taxon>
    </lineage>
</organism>
<keyword evidence="2" id="KW-1185">Reference proteome</keyword>
<accession>A0A812Q5J4</accession>
<evidence type="ECO:0000313" key="1">
    <source>
        <dbReference type="EMBL" id="CAE7368676.1"/>
    </source>
</evidence>
<protein>
    <submittedName>
        <fullName evidence="1">Uncharacterized protein</fullName>
    </submittedName>
</protein>
<comment type="caution">
    <text evidence="1">The sequence shown here is derived from an EMBL/GenBank/DDBJ whole genome shotgun (WGS) entry which is preliminary data.</text>
</comment>
<dbReference type="AlphaFoldDB" id="A0A812Q5J4"/>
<name>A0A812Q5J4_SYMPI</name>
<dbReference type="OrthoDB" id="414343at2759"/>
<reference evidence="1" key="1">
    <citation type="submission" date="2021-02" db="EMBL/GenBank/DDBJ databases">
        <authorList>
            <person name="Dougan E. K."/>
            <person name="Rhodes N."/>
            <person name="Thang M."/>
            <person name="Chan C."/>
        </authorList>
    </citation>
    <scope>NUCLEOTIDE SEQUENCE</scope>
</reference>
<evidence type="ECO:0000313" key="2">
    <source>
        <dbReference type="Proteomes" id="UP000649617"/>
    </source>
</evidence>
<proteinExistence type="predicted"/>